<protein>
    <submittedName>
        <fullName evidence="1">Uncharacterized protein</fullName>
    </submittedName>
</protein>
<dbReference type="AlphaFoldDB" id="A0A0A9CNV7"/>
<organism evidence="1">
    <name type="scientific">Arundo donax</name>
    <name type="common">Giant reed</name>
    <name type="synonym">Donax arundinaceus</name>
    <dbReference type="NCBI Taxonomy" id="35708"/>
    <lineage>
        <taxon>Eukaryota</taxon>
        <taxon>Viridiplantae</taxon>
        <taxon>Streptophyta</taxon>
        <taxon>Embryophyta</taxon>
        <taxon>Tracheophyta</taxon>
        <taxon>Spermatophyta</taxon>
        <taxon>Magnoliopsida</taxon>
        <taxon>Liliopsida</taxon>
        <taxon>Poales</taxon>
        <taxon>Poaceae</taxon>
        <taxon>PACMAD clade</taxon>
        <taxon>Arundinoideae</taxon>
        <taxon>Arundineae</taxon>
        <taxon>Arundo</taxon>
    </lineage>
</organism>
<accession>A0A0A9CNV7</accession>
<proteinExistence type="predicted"/>
<evidence type="ECO:0000313" key="1">
    <source>
        <dbReference type="EMBL" id="JAD78009.1"/>
    </source>
</evidence>
<name>A0A0A9CNV7_ARUDO</name>
<reference evidence="1" key="2">
    <citation type="journal article" date="2015" name="Data Brief">
        <title>Shoot transcriptome of the giant reed, Arundo donax.</title>
        <authorList>
            <person name="Barrero R.A."/>
            <person name="Guerrero F.D."/>
            <person name="Moolhuijzen P."/>
            <person name="Goolsby J.A."/>
            <person name="Tidwell J."/>
            <person name="Bellgard S.E."/>
            <person name="Bellgard M.I."/>
        </authorList>
    </citation>
    <scope>NUCLEOTIDE SEQUENCE</scope>
    <source>
        <tissue evidence="1">Shoot tissue taken approximately 20 cm above the soil surface</tissue>
    </source>
</reference>
<sequence>MSVCVGDFTTVYYFHFTRRHSTINRTNCFQLLNQSHSTDHLPKDHVFTIKMRQGLECYKKLGSIAIWSRICHG</sequence>
<dbReference type="EMBL" id="GBRH01219886">
    <property type="protein sequence ID" value="JAD78009.1"/>
    <property type="molecule type" value="Transcribed_RNA"/>
</dbReference>
<reference evidence="1" key="1">
    <citation type="submission" date="2014-09" db="EMBL/GenBank/DDBJ databases">
        <authorList>
            <person name="Magalhaes I.L.F."/>
            <person name="Oliveira U."/>
            <person name="Santos F.R."/>
            <person name="Vidigal T.H.D.A."/>
            <person name="Brescovit A.D."/>
            <person name="Santos A.J."/>
        </authorList>
    </citation>
    <scope>NUCLEOTIDE SEQUENCE</scope>
    <source>
        <tissue evidence="1">Shoot tissue taken approximately 20 cm above the soil surface</tissue>
    </source>
</reference>